<proteinExistence type="predicted"/>
<keyword evidence="1" id="KW-0812">Transmembrane</keyword>
<keyword evidence="1" id="KW-1133">Transmembrane helix</keyword>
<feature type="transmembrane region" description="Helical" evidence="1">
    <location>
        <begin position="76"/>
        <end position="99"/>
    </location>
</feature>
<evidence type="ECO:0000313" key="2">
    <source>
        <dbReference type="EMBL" id="PKZ42879.1"/>
    </source>
</evidence>
<keyword evidence="1" id="KW-0472">Membrane</keyword>
<dbReference type="Pfam" id="PF09656">
    <property type="entry name" value="PGPGW"/>
    <property type="match status" value="1"/>
</dbReference>
<reference evidence="2 3" key="1">
    <citation type="submission" date="2017-12" db="EMBL/GenBank/DDBJ databases">
        <title>Phylogenetic diversity of female urinary microbiome.</title>
        <authorList>
            <person name="Thomas-White K."/>
            <person name="Wolfe A.J."/>
        </authorList>
    </citation>
    <scope>NUCLEOTIDE SEQUENCE [LARGE SCALE GENOMIC DNA]</scope>
    <source>
        <strain evidence="2 3">UMB1298</strain>
    </source>
</reference>
<dbReference type="NCBIfam" id="TIGR02611">
    <property type="entry name" value="TIGR02611 family protein"/>
    <property type="match status" value="1"/>
</dbReference>
<dbReference type="InterPro" id="IPR019099">
    <property type="entry name" value="Uncharacterised_PGPGW_TM"/>
</dbReference>
<name>A0A2I1PE30_9MICO</name>
<keyword evidence="3" id="KW-1185">Reference proteome</keyword>
<accession>A0A2I1PE30</accession>
<dbReference type="AlphaFoldDB" id="A0A2I1PE30"/>
<evidence type="ECO:0000313" key="3">
    <source>
        <dbReference type="Proteomes" id="UP000234206"/>
    </source>
</evidence>
<dbReference type="EMBL" id="PKIZ01000001">
    <property type="protein sequence ID" value="PKZ42879.1"/>
    <property type="molecule type" value="Genomic_DNA"/>
</dbReference>
<sequence length="127" mass="14030">MPVVGPFYKVLVGVVGLFVVVLGLILVPFPGPGWAIVFLGVLLWATEFPPASRLLHWGRLQLGRFTHWVARRGWPARIGLGVLTAVTCTVIVWCVLWLIGPPPGLPASWEDLLLRWGHLPGEPVWAR</sequence>
<feature type="transmembrane region" description="Helical" evidence="1">
    <location>
        <begin position="7"/>
        <end position="27"/>
    </location>
</feature>
<protein>
    <submittedName>
        <fullName evidence="2">TIGR02611 family protein</fullName>
    </submittedName>
</protein>
<feature type="transmembrane region" description="Helical" evidence="1">
    <location>
        <begin position="33"/>
        <end position="55"/>
    </location>
</feature>
<gene>
    <name evidence="2" type="ORF">CYJ76_00085</name>
</gene>
<dbReference type="OrthoDB" id="3295542at2"/>
<comment type="caution">
    <text evidence="2">The sequence shown here is derived from an EMBL/GenBank/DDBJ whole genome shotgun (WGS) entry which is preliminary data.</text>
</comment>
<dbReference type="Proteomes" id="UP000234206">
    <property type="component" value="Unassembled WGS sequence"/>
</dbReference>
<dbReference type="InterPro" id="IPR013434">
    <property type="entry name" value="CHP02611"/>
</dbReference>
<evidence type="ECO:0000256" key="1">
    <source>
        <dbReference type="SAM" id="Phobius"/>
    </source>
</evidence>
<organism evidence="2 3">
    <name type="scientific">Kytococcus schroeteri</name>
    <dbReference type="NCBI Taxonomy" id="138300"/>
    <lineage>
        <taxon>Bacteria</taxon>
        <taxon>Bacillati</taxon>
        <taxon>Actinomycetota</taxon>
        <taxon>Actinomycetes</taxon>
        <taxon>Micrococcales</taxon>
        <taxon>Kytococcaceae</taxon>
        <taxon>Kytococcus</taxon>
    </lineage>
</organism>